<protein>
    <recommendedName>
        <fullName evidence="8">Peptidase S8/S53 domain-containing protein</fullName>
    </recommendedName>
</protein>
<keyword evidence="5 7" id="KW-0720">Serine protease</keyword>
<evidence type="ECO:0000256" key="3">
    <source>
        <dbReference type="ARBA" id="ARBA00022729"/>
    </source>
</evidence>
<dbReference type="Proteomes" id="UP000428333">
    <property type="component" value="Linkage Group LG02"/>
</dbReference>
<proteinExistence type="inferred from homology"/>
<dbReference type="GO" id="GO:0006508">
    <property type="term" value="P:proteolysis"/>
    <property type="evidence" value="ECO:0007669"/>
    <property type="project" value="UniProtKB-KW"/>
</dbReference>
<evidence type="ECO:0000256" key="6">
    <source>
        <dbReference type="PIRSR" id="PIRSR615500-1"/>
    </source>
</evidence>
<dbReference type="InterPro" id="IPR023828">
    <property type="entry name" value="Peptidase_S8_Ser-AS"/>
</dbReference>
<keyword evidence="2 7" id="KW-0645">Protease</keyword>
<keyword evidence="10" id="KW-1185">Reference proteome</keyword>
<comment type="similarity">
    <text evidence="1 7">Belongs to the peptidase S8 family.</text>
</comment>
<dbReference type="InterPro" id="IPR000209">
    <property type="entry name" value="Peptidase_S8/S53_dom"/>
</dbReference>
<dbReference type="AlphaFoldDB" id="A0A6A4M3X9"/>
<keyword evidence="3" id="KW-0732">Signal</keyword>
<evidence type="ECO:0000313" key="10">
    <source>
        <dbReference type="Proteomes" id="UP000428333"/>
    </source>
</evidence>
<dbReference type="InterPro" id="IPR036852">
    <property type="entry name" value="Peptidase_S8/S53_dom_sf"/>
</dbReference>
<evidence type="ECO:0000256" key="5">
    <source>
        <dbReference type="ARBA" id="ARBA00022825"/>
    </source>
</evidence>
<feature type="active site" description="Charge relay system" evidence="6 7">
    <location>
        <position position="23"/>
    </location>
</feature>
<dbReference type="InterPro" id="IPR045051">
    <property type="entry name" value="SBT"/>
</dbReference>
<dbReference type="Gene3D" id="2.60.40.2310">
    <property type="match status" value="1"/>
</dbReference>
<dbReference type="OrthoDB" id="4803627at2759"/>
<dbReference type="PROSITE" id="PS00138">
    <property type="entry name" value="SUBTILASE_SER"/>
    <property type="match status" value="1"/>
</dbReference>
<feature type="domain" description="Peptidase S8/S53" evidence="8">
    <location>
        <begin position="16"/>
        <end position="343"/>
    </location>
</feature>
<organism evidence="9 10">
    <name type="scientific">Rhododendron williamsianum</name>
    <dbReference type="NCBI Taxonomy" id="262921"/>
    <lineage>
        <taxon>Eukaryota</taxon>
        <taxon>Viridiplantae</taxon>
        <taxon>Streptophyta</taxon>
        <taxon>Embryophyta</taxon>
        <taxon>Tracheophyta</taxon>
        <taxon>Spermatophyta</taxon>
        <taxon>Magnoliopsida</taxon>
        <taxon>eudicotyledons</taxon>
        <taxon>Gunneridae</taxon>
        <taxon>Pentapetalae</taxon>
        <taxon>asterids</taxon>
        <taxon>Ericales</taxon>
        <taxon>Ericaceae</taxon>
        <taxon>Ericoideae</taxon>
        <taxon>Rhodoreae</taxon>
        <taxon>Rhododendron</taxon>
    </lineage>
</organism>
<reference evidence="9 10" key="1">
    <citation type="journal article" date="2019" name="Genome Biol. Evol.">
        <title>The Rhododendron genome and chromosomal organization provide insight into shared whole-genome duplications across the heath family (Ericaceae).</title>
        <authorList>
            <person name="Soza V.L."/>
            <person name="Lindsley D."/>
            <person name="Waalkes A."/>
            <person name="Ramage E."/>
            <person name="Patwardhan R.P."/>
            <person name="Burton J.N."/>
            <person name="Adey A."/>
            <person name="Kumar A."/>
            <person name="Qiu R."/>
            <person name="Shendure J."/>
            <person name="Hall B."/>
        </authorList>
    </citation>
    <scope>NUCLEOTIDE SEQUENCE [LARGE SCALE GENOMIC DNA]</scope>
    <source>
        <strain evidence="9">RSF 1966-606</strain>
    </source>
</reference>
<dbReference type="InterPro" id="IPR015500">
    <property type="entry name" value="Peptidase_S8_subtilisin-rel"/>
</dbReference>
<sequence>MGFSQKVKRALIVKSNLIIGMLDTGVWPESVSFNDDGFVPSRRDSEGHGTHTASTVAGRVVKNASLFGLGAGTARGGVPSARITVYKICWSDGCYDADILAAFDDAVANGGVYVNTFTLKQSMYTLVYGGNVPNTKDGYDGSVSRYCFVDSLDETLVKDKIVLCDQLSDGEGPLYAGGIGAIMQDDGFKDLAFSFPLSASYLGSTDGAAVFLYINKTSKPTATIEKSIAKKGKLAPFVVSFSSRGPNPITRDIRKLDLAAPGVDIVAAWSEATTVTGITGDERVVPYNVISGTSMSCPHASGAAAYVKSFHPTWSLAVIKSVLMTTAFPMRATKNPEAEFAYGSVHINPVKAANPGLIYNAGESDYIQFLCDQGCSNESLQLVTGSSTTTCSASNNGTVWDLNYPSFALSGPAGAFVTWAVKKGRPFY</sequence>
<dbReference type="EMBL" id="QEFC01000289">
    <property type="protein sequence ID" value="KAE9465255.1"/>
    <property type="molecule type" value="Genomic_DNA"/>
</dbReference>
<dbReference type="Gene3D" id="3.50.30.30">
    <property type="match status" value="1"/>
</dbReference>
<evidence type="ECO:0000256" key="2">
    <source>
        <dbReference type="ARBA" id="ARBA00022670"/>
    </source>
</evidence>
<dbReference type="PRINTS" id="PR00723">
    <property type="entry name" value="SUBTILISIN"/>
</dbReference>
<accession>A0A6A4M3X9</accession>
<dbReference type="PANTHER" id="PTHR10795">
    <property type="entry name" value="PROPROTEIN CONVERTASE SUBTILISIN/KEXIN"/>
    <property type="match status" value="1"/>
</dbReference>
<feature type="active site" description="Charge relay system" evidence="6 7">
    <location>
        <position position="294"/>
    </location>
</feature>
<dbReference type="SUPFAM" id="SSF52743">
    <property type="entry name" value="Subtilisin-like"/>
    <property type="match status" value="1"/>
</dbReference>
<feature type="non-terminal residue" evidence="9">
    <location>
        <position position="1"/>
    </location>
</feature>
<evidence type="ECO:0000256" key="4">
    <source>
        <dbReference type="ARBA" id="ARBA00022801"/>
    </source>
</evidence>
<evidence type="ECO:0000256" key="1">
    <source>
        <dbReference type="ARBA" id="ARBA00011073"/>
    </source>
</evidence>
<dbReference type="Gene3D" id="3.40.50.200">
    <property type="entry name" value="Peptidase S8/S53 domain"/>
    <property type="match status" value="2"/>
</dbReference>
<dbReference type="Pfam" id="PF00082">
    <property type="entry name" value="Peptidase_S8"/>
    <property type="match status" value="1"/>
</dbReference>
<gene>
    <name evidence="9" type="ORF">C3L33_02841</name>
</gene>
<dbReference type="GO" id="GO:0004252">
    <property type="term" value="F:serine-type endopeptidase activity"/>
    <property type="evidence" value="ECO:0007669"/>
    <property type="project" value="UniProtKB-UniRule"/>
</dbReference>
<comment type="caution">
    <text evidence="9">The sequence shown here is derived from an EMBL/GenBank/DDBJ whole genome shotgun (WGS) entry which is preliminary data.</text>
</comment>
<dbReference type="PROSITE" id="PS51892">
    <property type="entry name" value="SUBTILASE"/>
    <property type="match status" value="1"/>
</dbReference>
<evidence type="ECO:0000313" key="9">
    <source>
        <dbReference type="EMBL" id="KAE9465255.1"/>
    </source>
</evidence>
<name>A0A6A4M3X9_9ERIC</name>
<feature type="active site" description="Charge relay system" evidence="6 7">
    <location>
        <position position="48"/>
    </location>
</feature>
<evidence type="ECO:0000259" key="8">
    <source>
        <dbReference type="Pfam" id="PF00082"/>
    </source>
</evidence>
<evidence type="ECO:0000256" key="7">
    <source>
        <dbReference type="PROSITE-ProRule" id="PRU01240"/>
    </source>
</evidence>
<keyword evidence="4 7" id="KW-0378">Hydrolase</keyword>